<gene>
    <name evidence="2" type="ORF">A3B50_03500</name>
</gene>
<dbReference type="NCBIfam" id="NF005560">
    <property type="entry name" value="PRK07233.1"/>
    <property type="match status" value="1"/>
</dbReference>
<dbReference type="Gene3D" id="3.50.50.60">
    <property type="entry name" value="FAD/NAD(P)-binding domain"/>
    <property type="match status" value="1"/>
</dbReference>
<dbReference type="AlphaFoldDB" id="A0A1F7J5U9"/>
<evidence type="ECO:0000313" key="3">
    <source>
        <dbReference type="Proteomes" id="UP000178558"/>
    </source>
</evidence>
<dbReference type="InterPro" id="IPR036188">
    <property type="entry name" value="FAD/NAD-bd_sf"/>
</dbReference>
<reference evidence="2 3" key="1">
    <citation type="journal article" date="2016" name="Nat. Commun.">
        <title>Thousands of microbial genomes shed light on interconnected biogeochemical processes in an aquifer system.</title>
        <authorList>
            <person name="Anantharaman K."/>
            <person name="Brown C.T."/>
            <person name="Hug L.A."/>
            <person name="Sharon I."/>
            <person name="Castelle C.J."/>
            <person name="Probst A.J."/>
            <person name="Thomas B.C."/>
            <person name="Singh A."/>
            <person name="Wilkins M.J."/>
            <person name="Karaoz U."/>
            <person name="Brodie E.L."/>
            <person name="Williams K.H."/>
            <person name="Hubbard S.S."/>
            <person name="Banfield J.F."/>
        </authorList>
    </citation>
    <scope>NUCLEOTIDE SEQUENCE [LARGE SCALE GENOMIC DNA]</scope>
</reference>
<feature type="domain" description="Amine oxidase" evidence="1">
    <location>
        <begin position="10"/>
        <end position="413"/>
    </location>
</feature>
<dbReference type="Proteomes" id="UP000178558">
    <property type="component" value="Unassembled WGS sequence"/>
</dbReference>
<dbReference type="Pfam" id="PF01593">
    <property type="entry name" value="Amino_oxidase"/>
    <property type="match status" value="1"/>
</dbReference>
<dbReference type="InterPro" id="IPR002937">
    <property type="entry name" value="Amino_oxidase"/>
</dbReference>
<dbReference type="PRINTS" id="PR00419">
    <property type="entry name" value="ADXRDTASE"/>
</dbReference>
<dbReference type="PANTHER" id="PTHR42923">
    <property type="entry name" value="PROTOPORPHYRINOGEN OXIDASE"/>
    <property type="match status" value="1"/>
</dbReference>
<comment type="caution">
    <text evidence="2">The sequence shown here is derived from an EMBL/GenBank/DDBJ whole genome shotgun (WGS) entry which is preliminary data.</text>
</comment>
<evidence type="ECO:0000313" key="2">
    <source>
        <dbReference type="EMBL" id="OGK50991.1"/>
    </source>
</evidence>
<proteinExistence type="predicted"/>
<name>A0A1F7J5U9_9BACT</name>
<accession>A0A1F7J5U9</accession>
<dbReference type="PANTHER" id="PTHR42923:SF46">
    <property type="entry name" value="AMINE OXIDASE"/>
    <property type="match status" value="1"/>
</dbReference>
<dbReference type="GO" id="GO:0016491">
    <property type="term" value="F:oxidoreductase activity"/>
    <property type="evidence" value="ECO:0007669"/>
    <property type="project" value="InterPro"/>
</dbReference>
<dbReference type="SUPFAM" id="SSF51905">
    <property type="entry name" value="FAD/NAD(P)-binding domain"/>
    <property type="match status" value="1"/>
</dbReference>
<dbReference type="EMBL" id="MGAQ01000007">
    <property type="protein sequence ID" value="OGK50991.1"/>
    <property type="molecule type" value="Genomic_DNA"/>
</dbReference>
<sequence length="432" mass="49735">MKVAVLGGGFAGLTASYYLTKKKHKVTLFEKDPVLGGLAGGFKKKGWDWSLEKAVHHLFPNDHDILNFAKELGFTDIVFSSPKTQSLYKDGNNYRRIPVDTPQDFLKFPLLSLPVKLRAAFVLSFLKASPFLSLYEKQTAEEFLKRSMGKKAWEVLWEELFRKKFGKYAGNILASFIWARIKKRTKKLGYIEGGFQRFIEHIEQRILEEAVTVKKSHHIRSVRKAFKRFELTVLDISKNQEREVAFDAVISTLPTPILLKVAKGVFPDEYEKKLGAIEYQHAVSLVVEMKKPFLEDAYWVNVCIPENPIMGLFEHTNFVSSERYGGSHLLYVGNYVDGKDARLRMTHDELVKFYVPHLKKINSKFEARRSKFTSFKGAFAQPIFDKEFLKNKPDFETPVKNFYIANLDMTYPYDRGTNYAVALGKKVVEHLS</sequence>
<protein>
    <recommendedName>
        <fullName evidence="1">Amine oxidase domain-containing protein</fullName>
    </recommendedName>
</protein>
<organism evidence="2 3">
    <name type="scientific">Candidatus Roizmanbacteria bacterium RIFCSPLOWO2_01_FULL_40_42</name>
    <dbReference type="NCBI Taxonomy" id="1802066"/>
    <lineage>
        <taxon>Bacteria</taxon>
        <taxon>Candidatus Roizmaniibacteriota</taxon>
    </lineage>
</organism>
<evidence type="ECO:0000259" key="1">
    <source>
        <dbReference type="Pfam" id="PF01593"/>
    </source>
</evidence>
<dbReference type="InterPro" id="IPR050464">
    <property type="entry name" value="Zeta_carotene_desat/Oxidored"/>
</dbReference>